<dbReference type="AlphaFoldDB" id="A0AAW1IKM8"/>
<comment type="caution">
    <text evidence="2">The sequence shown here is derived from an EMBL/GenBank/DDBJ whole genome shotgun (WGS) entry which is preliminary data.</text>
</comment>
<dbReference type="InterPro" id="IPR036047">
    <property type="entry name" value="F-box-like_dom_sf"/>
</dbReference>
<protein>
    <recommendedName>
        <fullName evidence="1">F-box domain-containing protein</fullName>
    </recommendedName>
</protein>
<dbReference type="SMART" id="SM00256">
    <property type="entry name" value="FBOX"/>
    <property type="match status" value="1"/>
</dbReference>
<accession>A0AAW1IKM8</accession>
<dbReference type="SUPFAM" id="SSF81383">
    <property type="entry name" value="F-box domain"/>
    <property type="match status" value="1"/>
</dbReference>
<feature type="domain" description="F-box" evidence="1">
    <location>
        <begin position="19"/>
        <end position="53"/>
    </location>
</feature>
<name>A0AAW1IKM8_SAPOF</name>
<keyword evidence="3" id="KW-1185">Reference proteome</keyword>
<dbReference type="PROSITE" id="PS50181">
    <property type="entry name" value="FBOX"/>
    <property type="match status" value="1"/>
</dbReference>
<evidence type="ECO:0000313" key="2">
    <source>
        <dbReference type="EMBL" id="KAK9690233.1"/>
    </source>
</evidence>
<organism evidence="2 3">
    <name type="scientific">Saponaria officinalis</name>
    <name type="common">Common soapwort</name>
    <name type="synonym">Lychnis saponaria</name>
    <dbReference type="NCBI Taxonomy" id="3572"/>
    <lineage>
        <taxon>Eukaryota</taxon>
        <taxon>Viridiplantae</taxon>
        <taxon>Streptophyta</taxon>
        <taxon>Embryophyta</taxon>
        <taxon>Tracheophyta</taxon>
        <taxon>Spermatophyta</taxon>
        <taxon>Magnoliopsida</taxon>
        <taxon>eudicotyledons</taxon>
        <taxon>Gunneridae</taxon>
        <taxon>Pentapetalae</taxon>
        <taxon>Caryophyllales</taxon>
        <taxon>Caryophyllaceae</taxon>
        <taxon>Caryophylleae</taxon>
        <taxon>Saponaria</taxon>
    </lineage>
</organism>
<dbReference type="Gene3D" id="1.20.1280.50">
    <property type="match status" value="1"/>
</dbReference>
<dbReference type="InterPro" id="IPR001810">
    <property type="entry name" value="F-box_dom"/>
</dbReference>
<proteinExistence type="predicted"/>
<reference evidence="2" key="1">
    <citation type="submission" date="2024-03" db="EMBL/GenBank/DDBJ databases">
        <title>WGS assembly of Saponaria officinalis var. Norfolk2.</title>
        <authorList>
            <person name="Jenkins J."/>
            <person name="Shu S."/>
            <person name="Grimwood J."/>
            <person name="Barry K."/>
            <person name="Goodstein D."/>
            <person name="Schmutz J."/>
            <person name="Leebens-Mack J."/>
            <person name="Osbourn A."/>
        </authorList>
    </citation>
    <scope>NUCLEOTIDE SEQUENCE [LARGE SCALE GENOMIC DNA]</scope>
    <source>
        <strain evidence="2">JIC</strain>
    </source>
</reference>
<evidence type="ECO:0000259" key="1">
    <source>
        <dbReference type="PROSITE" id="PS50181"/>
    </source>
</evidence>
<gene>
    <name evidence="2" type="ORF">RND81_09G114400</name>
</gene>
<dbReference type="Proteomes" id="UP001443914">
    <property type="component" value="Unassembled WGS sequence"/>
</dbReference>
<sequence>MQVSPKNMEDIAAQKCKNKASIHELPDEVIIEILSKTTLKDLGRCSCVSKQWRYSFTIGAFKRRHSYSSGSINVDGMISAIFPPWTLTVNSISNGFKLLTFEIPSKFNKNENNGSIVQGKLKMLPSNLSQFDQCSDIYHGLVCIFKQVVGLYSDLSTVLYSIRTNDVVLLPTSTNYDDLSKVMKLRTSCFIGFDT</sequence>
<dbReference type="Pfam" id="PF00646">
    <property type="entry name" value="F-box"/>
    <property type="match status" value="1"/>
</dbReference>
<dbReference type="EMBL" id="JBDFQZ010000009">
    <property type="protein sequence ID" value="KAK9690233.1"/>
    <property type="molecule type" value="Genomic_DNA"/>
</dbReference>
<evidence type="ECO:0000313" key="3">
    <source>
        <dbReference type="Proteomes" id="UP001443914"/>
    </source>
</evidence>